<keyword evidence="2" id="KW-0521">NADP</keyword>
<dbReference type="PROSITE" id="PS00061">
    <property type="entry name" value="ADH_SHORT"/>
    <property type="match status" value="1"/>
</dbReference>
<evidence type="ECO:0000313" key="4">
    <source>
        <dbReference type="EMBL" id="KAL2799481.1"/>
    </source>
</evidence>
<dbReference type="EMBL" id="JBFTWV010000007">
    <property type="protein sequence ID" value="KAL2799481.1"/>
    <property type="molecule type" value="Genomic_DNA"/>
</dbReference>
<dbReference type="Proteomes" id="UP001610563">
    <property type="component" value="Unassembled WGS sequence"/>
</dbReference>
<dbReference type="InterPro" id="IPR036291">
    <property type="entry name" value="NAD(P)-bd_dom_sf"/>
</dbReference>
<proteinExistence type="inferred from homology"/>
<dbReference type="SUPFAM" id="SSF51735">
    <property type="entry name" value="NAD(P)-binding Rossmann-fold domains"/>
    <property type="match status" value="1"/>
</dbReference>
<dbReference type="PRINTS" id="PR00081">
    <property type="entry name" value="GDHRDH"/>
</dbReference>
<name>A0ABR4GK89_9EURO</name>
<evidence type="ECO:0000256" key="3">
    <source>
        <dbReference type="ARBA" id="ARBA00023002"/>
    </source>
</evidence>
<organism evidence="4 5">
    <name type="scientific">Aspergillus keveii</name>
    <dbReference type="NCBI Taxonomy" id="714993"/>
    <lineage>
        <taxon>Eukaryota</taxon>
        <taxon>Fungi</taxon>
        <taxon>Dikarya</taxon>
        <taxon>Ascomycota</taxon>
        <taxon>Pezizomycotina</taxon>
        <taxon>Eurotiomycetes</taxon>
        <taxon>Eurotiomycetidae</taxon>
        <taxon>Eurotiales</taxon>
        <taxon>Aspergillaceae</taxon>
        <taxon>Aspergillus</taxon>
        <taxon>Aspergillus subgen. Nidulantes</taxon>
    </lineage>
</organism>
<reference evidence="4 5" key="1">
    <citation type="submission" date="2024-07" db="EMBL/GenBank/DDBJ databases">
        <title>Section-level genome sequencing and comparative genomics of Aspergillus sections Usti and Cavernicolus.</title>
        <authorList>
            <consortium name="Lawrence Berkeley National Laboratory"/>
            <person name="Nybo J.L."/>
            <person name="Vesth T.C."/>
            <person name="Theobald S."/>
            <person name="Frisvad J.C."/>
            <person name="Larsen T.O."/>
            <person name="Kjaerboelling I."/>
            <person name="Rothschild-Mancinelli K."/>
            <person name="Lyhne E.K."/>
            <person name="Kogle M.E."/>
            <person name="Barry K."/>
            <person name="Clum A."/>
            <person name="Na H."/>
            <person name="Ledsgaard L."/>
            <person name="Lin J."/>
            <person name="Lipzen A."/>
            <person name="Kuo A."/>
            <person name="Riley R."/>
            <person name="Mondo S."/>
            <person name="Labutti K."/>
            <person name="Haridas S."/>
            <person name="Pangalinan J."/>
            <person name="Salamov A.A."/>
            <person name="Simmons B.A."/>
            <person name="Magnuson J.K."/>
            <person name="Chen J."/>
            <person name="Drula E."/>
            <person name="Henrissat B."/>
            <person name="Wiebenga A."/>
            <person name="Lubbers R.J."/>
            <person name="Gomes A.C."/>
            <person name="Makela M.R."/>
            <person name="Stajich J."/>
            <person name="Grigoriev I.V."/>
            <person name="Mortensen U.H."/>
            <person name="De Vries R.P."/>
            <person name="Baker S.E."/>
            <person name="Andersen M.R."/>
        </authorList>
    </citation>
    <scope>NUCLEOTIDE SEQUENCE [LARGE SCALE GENOMIC DNA]</scope>
    <source>
        <strain evidence="4 5">CBS 209.92</strain>
    </source>
</reference>
<keyword evidence="3" id="KW-0560">Oxidoreductase</keyword>
<dbReference type="InterPro" id="IPR002347">
    <property type="entry name" value="SDR_fam"/>
</dbReference>
<dbReference type="Gene3D" id="3.40.50.720">
    <property type="entry name" value="NAD(P)-binding Rossmann-like Domain"/>
    <property type="match status" value="1"/>
</dbReference>
<comment type="similarity">
    <text evidence="1">Belongs to the short-chain dehydrogenases/reductases (SDR) family.</text>
</comment>
<keyword evidence="5" id="KW-1185">Reference proteome</keyword>
<evidence type="ECO:0000313" key="5">
    <source>
        <dbReference type="Proteomes" id="UP001610563"/>
    </source>
</evidence>
<dbReference type="InterPro" id="IPR020904">
    <property type="entry name" value="Sc_DH/Rdtase_CS"/>
</dbReference>
<dbReference type="PANTHER" id="PTHR24321:SF12">
    <property type="entry name" value="SHORT-CHAIN DEHYDROGENASE_REDUCTASE FAMILY, PUTATIVE (AFU_ORTHOLOGUE AFUA_5G14340)-RELATED"/>
    <property type="match status" value="1"/>
</dbReference>
<gene>
    <name evidence="4" type="ORF">BJX66DRAFT_322045</name>
</gene>
<protein>
    <submittedName>
        <fullName evidence="4">NAD(P)-binding protein</fullName>
    </submittedName>
</protein>
<dbReference type="Pfam" id="PF13561">
    <property type="entry name" value="adh_short_C2"/>
    <property type="match status" value="1"/>
</dbReference>
<evidence type="ECO:0000256" key="1">
    <source>
        <dbReference type="ARBA" id="ARBA00006484"/>
    </source>
</evidence>
<dbReference type="PANTHER" id="PTHR24321">
    <property type="entry name" value="DEHYDROGENASES, SHORT CHAIN"/>
    <property type="match status" value="1"/>
</dbReference>
<comment type="caution">
    <text evidence="4">The sequence shown here is derived from an EMBL/GenBank/DDBJ whole genome shotgun (WGS) entry which is preliminary data.</text>
</comment>
<sequence length="120" mass="12696">MIDTSIYIIASVNGNVVAPRMMAYSASKYAAIGIAKTAAVDKVENHIHVNSICPAWTDTPMMQASIERFPPLAKVIENKALPEEVADVAVFLCSPAASYVNGASFIVDAGLTLAALRNSL</sequence>
<accession>A0ABR4GK89</accession>
<evidence type="ECO:0000256" key="2">
    <source>
        <dbReference type="ARBA" id="ARBA00022857"/>
    </source>
</evidence>
<dbReference type="CDD" id="cd05233">
    <property type="entry name" value="SDR_c"/>
    <property type="match status" value="1"/>
</dbReference>